<dbReference type="Proteomes" id="UP000215158">
    <property type="component" value="Plasmid pBN2"/>
</dbReference>
<organism evidence="2 3">
    <name type="scientific">Paraburkholderia aromaticivorans</name>
    <dbReference type="NCBI Taxonomy" id="2026199"/>
    <lineage>
        <taxon>Bacteria</taxon>
        <taxon>Pseudomonadati</taxon>
        <taxon>Pseudomonadota</taxon>
        <taxon>Betaproteobacteria</taxon>
        <taxon>Burkholderiales</taxon>
        <taxon>Burkholderiaceae</taxon>
        <taxon>Paraburkholderia</taxon>
    </lineage>
</organism>
<gene>
    <name evidence="2" type="ORF">CJU94_38370</name>
</gene>
<name>A0A248VYP7_9BURK</name>
<reference evidence="2 3" key="1">
    <citation type="submission" date="2017-08" db="EMBL/GenBank/DDBJ databases">
        <title>Identification and genetic characteristics of simultaneous BTEX- and naphthalene-degrading Paraburkholderia sp. BN5 isolated from petroleum-contaminated soil.</title>
        <authorList>
            <person name="Lee Y."/>
            <person name="Jeon C.O."/>
        </authorList>
    </citation>
    <scope>NUCLEOTIDE SEQUENCE [LARGE SCALE GENOMIC DNA]</scope>
    <source>
        <strain evidence="2 3">BN5</strain>
        <plasmid evidence="2 3">pBN2</plasmid>
    </source>
</reference>
<dbReference type="KEGG" id="parb:CJU94_38370"/>
<dbReference type="Gene3D" id="3.40.190.10">
    <property type="entry name" value="Periplasmic binding protein-like II"/>
    <property type="match status" value="2"/>
</dbReference>
<keyword evidence="3" id="KW-1185">Reference proteome</keyword>
<sequence>MKRFPILPAWIATALFSAAVHAQTTLNVYGPGGPAPVMKEAAAAFQKKTGVSVSVTAGPTPTWISKAKDDADIIYSGSETMMSDFVDAMGDQLTPNAPEPLYLRPMAMLVRPGNPMHIRRFTDLLKPGVKILVVNGAGQNGVWEDVAGRLGSIAQVKALRSNIVGYAKNSAEAKTTWTDHPESNVWLIWNIWQVANPSLADVVPIKSAYAIYRDAGAAITRLGADQPASRQFVDFLESKEGAAIFRKWGWKTDP</sequence>
<proteinExistence type="predicted"/>
<dbReference type="EMBL" id="CP022992">
    <property type="protein sequence ID" value="ASW04003.1"/>
    <property type="molecule type" value="Genomic_DNA"/>
</dbReference>
<protein>
    <submittedName>
        <fullName evidence="2">ABC transporter substrate-binding protein</fullName>
    </submittedName>
</protein>
<keyword evidence="1" id="KW-0732">Signal</keyword>
<dbReference type="SUPFAM" id="SSF53850">
    <property type="entry name" value="Periplasmic binding protein-like II"/>
    <property type="match status" value="1"/>
</dbReference>
<keyword evidence="2" id="KW-0614">Plasmid</keyword>
<feature type="signal peptide" evidence="1">
    <location>
        <begin position="1"/>
        <end position="22"/>
    </location>
</feature>
<dbReference type="CDD" id="cd13519">
    <property type="entry name" value="PBP2_PEB3_AcfC"/>
    <property type="match status" value="1"/>
</dbReference>
<dbReference type="OrthoDB" id="9802127at2"/>
<dbReference type="Pfam" id="PF13531">
    <property type="entry name" value="SBP_bac_11"/>
    <property type="match status" value="1"/>
</dbReference>
<dbReference type="RefSeq" id="WP_095423726.1">
    <property type="nucleotide sequence ID" value="NZ_CP022992.1"/>
</dbReference>
<evidence type="ECO:0000313" key="2">
    <source>
        <dbReference type="EMBL" id="ASW04003.1"/>
    </source>
</evidence>
<evidence type="ECO:0000256" key="1">
    <source>
        <dbReference type="SAM" id="SignalP"/>
    </source>
</evidence>
<evidence type="ECO:0000313" key="3">
    <source>
        <dbReference type="Proteomes" id="UP000215158"/>
    </source>
</evidence>
<accession>A0A248VYP7</accession>
<geneLocation type="plasmid" evidence="2 3">
    <name>pBN2</name>
</geneLocation>
<dbReference type="AlphaFoldDB" id="A0A248VYP7"/>
<feature type="chain" id="PRO_5012354461" evidence="1">
    <location>
        <begin position="23"/>
        <end position="254"/>
    </location>
</feature>